<reference evidence="12 13" key="1">
    <citation type="submission" date="2024-01" db="EMBL/GenBank/DDBJ databases">
        <title>The complete chloroplast genome sequence of Lithospermum erythrorhizon: insights into the phylogenetic relationship among Boraginaceae species and the maternal lineages of purple gromwells.</title>
        <authorList>
            <person name="Okada T."/>
            <person name="Watanabe K."/>
        </authorList>
    </citation>
    <scope>NUCLEOTIDE SEQUENCE [LARGE SCALE GENOMIC DNA]</scope>
</reference>
<dbReference type="InterPro" id="IPR057483">
    <property type="entry name" value="MSL2/3_TM_dom"/>
</dbReference>
<evidence type="ECO:0000259" key="11">
    <source>
        <dbReference type="Pfam" id="PF25237"/>
    </source>
</evidence>
<feature type="compositionally biased region" description="Polar residues" evidence="8">
    <location>
        <begin position="673"/>
        <end position="683"/>
    </location>
</feature>
<evidence type="ECO:0000256" key="5">
    <source>
        <dbReference type="ARBA" id="ARBA00023065"/>
    </source>
</evidence>
<proteinExistence type="inferred from homology"/>
<feature type="region of interest" description="Disordered" evidence="8">
    <location>
        <begin position="578"/>
        <end position="683"/>
    </location>
</feature>
<evidence type="ECO:0000256" key="2">
    <source>
        <dbReference type="ARBA" id="ARBA00008017"/>
    </source>
</evidence>
<dbReference type="InterPro" id="IPR010920">
    <property type="entry name" value="LSM_dom_sf"/>
</dbReference>
<dbReference type="InterPro" id="IPR045042">
    <property type="entry name" value="YnaI-like"/>
</dbReference>
<sequence>MAAASSLLWPHQLRIYKSNGCFGQAKGKDKCHLHSNYCPQNCWSLNLLSSARGPLCPVPVKYRVCFCRALLKPGVGQEISVLKTASMMLMRSVKALEGNPLILQLVSAVGLIVFATWGVRPFVHFGRSIFLNKEDNNWQSSGTLHILNNYLQPMLLWTGATLICRALDPMILPSVASQAVKKRLLNFVRSLSTVLAFAYCLSSLIQQTQKFFVETKDTSDARTMGFEFAGKAVYTAVWVAAFSLFMELLGFSTQKWVTAGGLGTVLLTLAGREIFTNFLSSIMIHTTRPFILNDWIQTKIQGYEVSGTVEHVGWWSPTVIRGDDREAVHIPNHKFTVTVVRNLTQKTHWRIKTHLAVSHLDVNKINVIVADMRKVLSKNPQVEQQKLHRRVFLDNIDPENQALRILVSCFVKTSRFEEYLCVKEAVLLDLLRVIRHHGARLATPIRTVQKVNRVPEVDDAPFSDSIFTGTRALLIEPSYKINGDEKTKVSPRSVQSSQEKDAIVDASLKPDAKAESTSVIGKEKVDGTLGLGSANDANTKAKVAHSSATELPSTGSADASQGKPEKQFNELVAEEQLVGHALQNSKDSISGGESTSHVRPDGERKSPSPAVRPVLEDNIVLGVALEGSKRTLPIEEMSSPPSPTETKGLATARNGNEPTASAVDKEDQGASIPKTTSGDQRGK</sequence>
<dbReference type="SUPFAM" id="SSF50182">
    <property type="entry name" value="Sm-like ribonucleoproteins"/>
    <property type="match status" value="1"/>
</dbReference>
<evidence type="ECO:0000256" key="4">
    <source>
        <dbReference type="ARBA" id="ARBA00022989"/>
    </source>
</evidence>
<dbReference type="EMBL" id="BAABME010000537">
    <property type="protein sequence ID" value="GAA0143611.1"/>
    <property type="molecule type" value="Genomic_DNA"/>
</dbReference>
<feature type="compositionally biased region" description="Basic and acidic residues" evidence="8">
    <location>
        <begin position="596"/>
        <end position="606"/>
    </location>
</feature>
<dbReference type="GO" id="GO:0034220">
    <property type="term" value="P:monoatomic ion transmembrane transport"/>
    <property type="evidence" value="ECO:0007669"/>
    <property type="project" value="UniProtKB-KW"/>
</dbReference>
<feature type="domain" description="Mechanosensitive ion channel protein 2/3 C-terminal" evidence="10">
    <location>
        <begin position="349"/>
        <end position="435"/>
    </location>
</feature>
<dbReference type="PANTHER" id="PTHR43634:SF8">
    <property type="entry name" value="MECHANOSENSITIVE ION CHANNEL PROTEIN 3, CHLOROPLASTIC-LIKE ISOFORM X1"/>
    <property type="match status" value="1"/>
</dbReference>
<dbReference type="AlphaFoldDB" id="A0AAV3NWW3"/>
<comment type="subcellular location">
    <subcellularLocation>
        <location evidence="1">Membrane</location>
        <topology evidence="1">Multi-pass membrane protein</topology>
    </subcellularLocation>
</comment>
<dbReference type="Gene3D" id="2.30.30.60">
    <property type="match status" value="1"/>
</dbReference>
<keyword evidence="5" id="KW-0813">Transport</keyword>
<feature type="compositionally biased region" description="Polar residues" evidence="8">
    <location>
        <begin position="546"/>
        <end position="559"/>
    </location>
</feature>
<comment type="similarity">
    <text evidence="2">Belongs to the MscS (TC 1.A.23) family.</text>
</comment>
<dbReference type="PANTHER" id="PTHR43634">
    <property type="entry name" value="OW CONDUCTANCE MECHANOSENSITIVE CHANNEL"/>
    <property type="match status" value="1"/>
</dbReference>
<dbReference type="GO" id="GO:0016020">
    <property type="term" value="C:membrane"/>
    <property type="evidence" value="ECO:0007669"/>
    <property type="project" value="UniProtKB-SubCell"/>
</dbReference>
<feature type="domain" description="Mechanosensitive channel protein 2/3 transmembrane" evidence="11">
    <location>
        <begin position="145"/>
        <end position="272"/>
    </location>
</feature>
<dbReference type="Pfam" id="PF25237">
    <property type="entry name" value="MSL2_3"/>
    <property type="match status" value="1"/>
</dbReference>
<dbReference type="Pfam" id="PF00924">
    <property type="entry name" value="MS_channel_2nd"/>
    <property type="match status" value="1"/>
</dbReference>
<feature type="domain" description="Mechanosensitive ion channel MscS" evidence="9">
    <location>
        <begin position="274"/>
        <end position="344"/>
    </location>
</feature>
<keyword evidence="7" id="KW-0407">Ion channel</keyword>
<organism evidence="12 13">
    <name type="scientific">Lithospermum erythrorhizon</name>
    <name type="common">Purple gromwell</name>
    <name type="synonym">Lithospermum officinale var. erythrorhizon</name>
    <dbReference type="NCBI Taxonomy" id="34254"/>
    <lineage>
        <taxon>Eukaryota</taxon>
        <taxon>Viridiplantae</taxon>
        <taxon>Streptophyta</taxon>
        <taxon>Embryophyta</taxon>
        <taxon>Tracheophyta</taxon>
        <taxon>Spermatophyta</taxon>
        <taxon>Magnoliopsida</taxon>
        <taxon>eudicotyledons</taxon>
        <taxon>Gunneridae</taxon>
        <taxon>Pentapetalae</taxon>
        <taxon>asterids</taxon>
        <taxon>lamiids</taxon>
        <taxon>Boraginales</taxon>
        <taxon>Boraginaceae</taxon>
        <taxon>Boraginoideae</taxon>
        <taxon>Lithospermeae</taxon>
        <taxon>Lithospermum</taxon>
    </lineage>
</organism>
<dbReference type="Gene3D" id="1.10.287.1260">
    <property type="match status" value="1"/>
</dbReference>
<keyword evidence="5" id="KW-0406">Ion transport</keyword>
<dbReference type="InterPro" id="IPR023408">
    <property type="entry name" value="MscS_beta-dom_sf"/>
</dbReference>
<accession>A0AAV3NWW3</accession>
<evidence type="ECO:0000259" key="10">
    <source>
        <dbReference type="Pfam" id="PF24956"/>
    </source>
</evidence>
<dbReference type="Proteomes" id="UP001454036">
    <property type="component" value="Unassembled WGS sequence"/>
</dbReference>
<feature type="compositionally biased region" description="Polar residues" evidence="8">
    <location>
        <begin position="582"/>
        <end position="595"/>
    </location>
</feature>
<evidence type="ECO:0000259" key="9">
    <source>
        <dbReference type="Pfam" id="PF00924"/>
    </source>
</evidence>
<dbReference type="InterPro" id="IPR006685">
    <property type="entry name" value="MscS_channel_2nd"/>
</dbReference>
<dbReference type="InterPro" id="IPR056876">
    <property type="entry name" value="Msl2-3_C"/>
</dbReference>
<evidence type="ECO:0000256" key="3">
    <source>
        <dbReference type="ARBA" id="ARBA00022692"/>
    </source>
</evidence>
<keyword evidence="3" id="KW-0812">Transmembrane</keyword>
<protein>
    <submittedName>
        <fullName evidence="12">Ion channel</fullName>
    </submittedName>
</protein>
<name>A0AAV3NWW3_LITER</name>
<comment type="caution">
    <text evidence="12">The sequence shown here is derived from an EMBL/GenBank/DDBJ whole genome shotgun (WGS) entry which is preliminary data.</text>
</comment>
<gene>
    <name evidence="12" type="ORF">LIER_04257</name>
</gene>
<evidence type="ECO:0000256" key="6">
    <source>
        <dbReference type="ARBA" id="ARBA00023136"/>
    </source>
</evidence>
<keyword evidence="13" id="KW-1185">Reference proteome</keyword>
<feature type="region of interest" description="Disordered" evidence="8">
    <location>
        <begin position="540"/>
        <end position="565"/>
    </location>
</feature>
<evidence type="ECO:0000313" key="13">
    <source>
        <dbReference type="Proteomes" id="UP001454036"/>
    </source>
</evidence>
<evidence type="ECO:0000256" key="8">
    <source>
        <dbReference type="SAM" id="MobiDB-lite"/>
    </source>
</evidence>
<keyword evidence="4" id="KW-1133">Transmembrane helix</keyword>
<dbReference type="Pfam" id="PF24956">
    <property type="entry name" value="Msl2-3_C"/>
    <property type="match status" value="1"/>
</dbReference>
<evidence type="ECO:0000256" key="1">
    <source>
        <dbReference type="ARBA" id="ARBA00004141"/>
    </source>
</evidence>
<keyword evidence="6" id="KW-0472">Membrane</keyword>
<evidence type="ECO:0000256" key="7">
    <source>
        <dbReference type="ARBA" id="ARBA00023303"/>
    </source>
</evidence>
<evidence type="ECO:0000313" key="12">
    <source>
        <dbReference type="EMBL" id="GAA0143611.1"/>
    </source>
</evidence>